<accession>A0A835LG27</accession>
<reference evidence="2" key="1">
    <citation type="submission" date="2020-08" db="EMBL/GenBank/DDBJ databases">
        <title>Spodoptera exigua strain:BAW_Kor-Di-RS1 Genome sequencing and assembly.</title>
        <authorList>
            <person name="Kim J."/>
            <person name="Nam H.Y."/>
            <person name="Kwon M."/>
            <person name="Choi J.H."/>
            <person name="Cho S.R."/>
            <person name="Kim G.-H."/>
        </authorList>
    </citation>
    <scope>NUCLEOTIDE SEQUENCE</scope>
    <source>
        <strain evidence="2">BAW_Kor-Di-RS1</strain>
        <tissue evidence="2">Whole-body</tissue>
    </source>
</reference>
<feature type="compositionally biased region" description="Basic and acidic residues" evidence="1">
    <location>
        <begin position="104"/>
        <end position="115"/>
    </location>
</feature>
<feature type="compositionally biased region" description="Basic and acidic residues" evidence="1">
    <location>
        <begin position="146"/>
        <end position="157"/>
    </location>
</feature>
<proteinExistence type="predicted"/>
<dbReference type="AlphaFoldDB" id="A0A835LG27"/>
<gene>
    <name evidence="2" type="ORF">HW555_000823</name>
</gene>
<feature type="region of interest" description="Disordered" evidence="1">
    <location>
        <begin position="68"/>
        <end position="115"/>
    </location>
</feature>
<evidence type="ECO:0000313" key="2">
    <source>
        <dbReference type="EMBL" id="KAF9424114.1"/>
    </source>
</evidence>
<name>A0A835LG27_SPOEX</name>
<feature type="compositionally biased region" description="Basic residues" evidence="1">
    <location>
        <begin position="76"/>
        <end position="99"/>
    </location>
</feature>
<dbReference type="Proteomes" id="UP000648187">
    <property type="component" value="Unassembled WGS sequence"/>
</dbReference>
<protein>
    <submittedName>
        <fullName evidence="2">Uncharacterized protein</fullName>
    </submittedName>
</protein>
<feature type="region of interest" description="Disordered" evidence="1">
    <location>
        <begin position="137"/>
        <end position="176"/>
    </location>
</feature>
<dbReference type="EMBL" id="JACKWZ010000005">
    <property type="protein sequence ID" value="KAF9424114.1"/>
    <property type="molecule type" value="Genomic_DNA"/>
</dbReference>
<evidence type="ECO:0000313" key="3">
    <source>
        <dbReference type="Proteomes" id="UP000648187"/>
    </source>
</evidence>
<comment type="caution">
    <text evidence="2">The sequence shown here is derived from an EMBL/GenBank/DDBJ whole genome shotgun (WGS) entry which is preliminary data.</text>
</comment>
<evidence type="ECO:0000256" key="1">
    <source>
        <dbReference type="SAM" id="MobiDB-lite"/>
    </source>
</evidence>
<sequence>MLVRNSRTFSLLSLPPINLTGALSDETTKKPTTVPAIYIVKYNRFVDNILEKMNDILRTSYDPVSVKLQPIDANKKTSKPKKGNKTKPKRKSSNKKKNTARGSEANKTKEKTVSEIPETVKEEITQVNDVKPNEVVGEQTPVAESRAIKEKTSEKAKATPTRKPAAKPPGTLYGLSSLRRTGDVSVSIMADHTTVKSNFAVGPLILRVEKEVGRGAKKDIRSATATTAEMLGKLTLRVNNQGVATLHTIKVLQPKQVRVDSNNERTRELVWQRSARIAHVVSEKLLSASKPMFHQQTVVKQ</sequence>
<keyword evidence="3" id="KW-1185">Reference proteome</keyword>
<organism evidence="2 3">
    <name type="scientific">Spodoptera exigua</name>
    <name type="common">Beet armyworm</name>
    <name type="synonym">Noctua fulgens</name>
    <dbReference type="NCBI Taxonomy" id="7107"/>
    <lineage>
        <taxon>Eukaryota</taxon>
        <taxon>Metazoa</taxon>
        <taxon>Ecdysozoa</taxon>
        <taxon>Arthropoda</taxon>
        <taxon>Hexapoda</taxon>
        <taxon>Insecta</taxon>
        <taxon>Pterygota</taxon>
        <taxon>Neoptera</taxon>
        <taxon>Endopterygota</taxon>
        <taxon>Lepidoptera</taxon>
        <taxon>Glossata</taxon>
        <taxon>Ditrysia</taxon>
        <taxon>Noctuoidea</taxon>
        <taxon>Noctuidae</taxon>
        <taxon>Amphipyrinae</taxon>
        <taxon>Spodoptera</taxon>
    </lineage>
</organism>